<comment type="similarity">
    <text evidence="3 17">Belongs to the complex I subunit 4 family.</text>
</comment>
<dbReference type="InterPro" id="IPR001750">
    <property type="entry name" value="ND/Mrp_TM"/>
</dbReference>
<dbReference type="RefSeq" id="YP_009941520.1">
    <property type="nucleotide sequence ID" value="NC_050961.1"/>
</dbReference>
<dbReference type="GO" id="GO:0042773">
    <property type="term" value="P:ATP synthesis coupled electron transport"/>
    <property type="evidence" value="ECO:0007669"/>
    <property type="project" value="InterPro"/>
</dbReference>
<feature type="transmembrane region" description="Helical" evidence="17">
    <location>
        <begin position="205"/>
        <end position="223"/>
    </location>
</feature>
<comment type="function">
    <text evidence="1">Core subunit of the mitochondrial membrane respiratory chain NADH dehydrogenase (Complex I) that is believed to belong to the minimal assembly required for catalysis. Complex I functions in the transfer of electrons from NADH to the respiratory chain. The immediate electron acceptor for the enzyme is believed to be ubiquinone.</text>
</comment>
<organism evidence="20">
    <name type="scientific">Pseudocrangonyx joolaei</name>
    <dbReference type="NCBI Taxonomy" id="2558326"/>
    <lineage>
        <taxon>Eukaryota</taxon>
        <taxon>Metazoa</taxon>
        <taxon>Ecdysozoa</taxon>
        <taxon>Arthropoda</taxon>
        <taxon>Crustacea</taxon>
        <taxon>Multicrustacea</taxon>
        <taxon>Malacostraca</taxon>
        <taxon>Eumalacostraca</taxon>
        <taxon>Peracarida</taxon>
        <taxon>Amphipoda</taxon>
        <taxon>Senticaudata</taxon>
        <taxon>Gammarida</taxon>
        <taxon>Crangonyctidira</taxon>
        <taxon>Crangonyctoidea</taxon>
        <taxon>Pseudocrangonyctidae</taxon>
        <taxon>Pseudocrangonyx</taxon>
    </lineage>
</organism>
<feature type="transmembrane region" description="Helical" evidence="17">
    <location>
        <begin position="104"/>
        <end position="124"/>
    </location>
</feature>
<feature type="transmembrane region" description="Helical" evidence="17">
    <location>
        <begin position="49"/>
        <end position="67"/>
    </location>
</feature>
<evidence type="ECO:0000256" key="10">
    <source>
        <dbReference type="ARBA" id="ARBA00022982"/>
    </source>
</evidence>
<feature type="domain" description="NADH:quinone oxidoreductase/Mrp antiporter transmembrane" evidence="18">
    <location>
        <begin position="100"/>
        <end position="381"/>
    </location>
</feature>
<dbReference type="InterPro" id="IPR000260">
    <property type="entry name" value="NADH4_N"/>
</dbReference>
<dbReference type="PANTHER" id="PTHR43507:SF20">
    <property type="entry name" value="NADH-UBIQUINONE OXIDOREDUCTASE CHAIN 4"/>
    <property type="match status" value="1"/>
</dbReference>
<evidence type="ECO:0000256" key="7">
    <source>
        <dbReference type="ARBA" id="ARBA00022660"/>
    </source>
</evidence>
<evidence type="ECO:0000256" key="12">
    <source>
        <dbReference type="ARBA" id="ARBA00023027"/>
    </source>
</evidence>
<dbReference type="PANTHER" id="PTHR43507">
    <property type="entry name" value="NADH-UBIQUINONE OXIDOREDUCTASE CHAIN 4"/>
    <property type="match status" value="1"/>
</dbReference>
<keyword evidence="13 17" id="KW-0830">Ubiquinone</keyword>
<evidence type="ECO:0000256" key="9">
    <source>
        <dbReference type="ARBA" id="ARBA00022967"/>
    </source>
</evidence>
<evidence type="ECO:0000256" key="6">
    <source>
        <dbReference type="ARBA" id="ARBA00022448"/>
    </source>
</evidence>
<geneLocation type="mitochondrion" evidence="20"/>
<sequence>MSIGLMSLIMVSGFWGEWVVISFLFIWLYVMSSWDFFSFKLSGGMEFDSVSYCLVILSMWVVVFSALGSSKIKLVEGSLEFMSLISCLCFALVLSFSFSDYMLFYLSFESSLIPVLMLILGWGYQPERARAGTYMLLYTLLASLPLFYMILSIKWVSGGLYMYMYMSYSIPVLMKLAFVGAFLVKFPMYSVHVWLPKAHVEAPMAGSMLLAGVLLKLGGYGLLRMMPYLSSAGEIISSAIISLSLWGGFFVSLSCLRQLDIKVLIAYSSVVHMSGCISGLFILSEWGYKGSVVMMVGHGLCSSGLFYMANVVYERTSSRSMMISKGLMNIMPIMTLWWFMLLAANMAAPPTLNLVGEIMLIISILSWSKVSGIILSVLSFFSACYSLYLFSLSQHGGYFFSKKGFYSGRIMEFLVASMHWGPLNLLILSSGWVV</sequence>
<keyword evidence="12 17" id="KW-0520">NAD</keyword>
<evidence type="ECO:0000259" key="18">
    <source>
        <dbReference type="Pfam" id="PF00361"/>
    </source>
</evidence>
<keyword evidence="15 17" id="KW-0472">Membrane</keyword>
<evidence type="ECO:0000259" key="19">
    <source>
        <dbReference type="Pfam" id="PF01059"/>
    </source>
</evidence>
<feature type="transmembrane region" description="Helical" evidence="17">
    <location>
        <begin position="136"/>
        <end position="156"/>
    </location>
</feature>
<reference evidence="20" key="1">
    <citation type="journal article" date="2020" name="Mitochondrial DNA Part B Resour">
        <title>Complete mitochondrial genome of Pseudocrangonyx joolaei (Crustacea: Amphipoda: Pseudocrangonyctidae).</title>
        <authorList>
            <person name="Lee C.-W."/>
            <person name="Nakano T."/>
            <person name="Tomikawa K."/>
            <person name="Min G.-S."/>
        </authorList>
    </citation>
    <scope>NUCLEOTIDE SEQUENCE</scope>
</reference>
<accession>A0A7L7T7E0</accession>
<dbReference type="EC" id="7.1.1.2" evidence="4 17"/>
<feature type="transmembrane region" description="Helical" evidence="17">
    <location>
        <begin position="413"/>
        <end position="433"/>
    </location>
</feature>
<dbReference type="GeneID" id="59440744"/>
<feature type="transmembrane region" description="Helical" evidence="17">
    <location>
        <begin position="334"/>
        <end position="367"/>
    </location>
</feature>
<comment type="subcellular location">
    <subcellularLocation>
        <location evidence="2 17">Mitochondrion membrane</location>
        <topology evidence="2 17">Multi-pass membrane protein</topology>
    </subcellularLocation>
</comment>
<dbReference type="Pfam" id="PF01059">
    <property type="entry name" value="Oxidored_q5_N"/>
    <property type="match status" value="1"/>
</dbReference>
<feature type="transmembrane region" description="Helical" evidence="17">
    <location>
        <begin position="373"/>
        <end position="392"/>
    </location>
</feature>
<keyword evidence="14 17" id="KW-0496">Mitochondrion</keyword>
<comment type="catalytic activity">
    <reaction evidence="16 17">
        <text>a ubiquinone + NADH + 5 H(+)(in) = a ubiquinol + NAD(+) + 4 H(+)(out)</text>
        <dbReference type="Rhea" id="RHEA:29091"/>
        <dbReference type="Rhea" id="RHEA-COMP:9565"/>
        <dbReference type="Rhea" id="RHEA-COMP:9566"/>
        <dbReference type="ChEBI" id="CHEBI:15378"/>
        <dbReference type="ChEBI" id="CHEBI:16389"/>
        <dbReference type="ChEBI" id="CHEBI:17976"/>
        <dbReference type="ChEBI" id="CHEBI:57540"/>
        <dbReference type="ChEBI" id="CHEBI:57945"/>
        <dbReference type="EC" id="7.1.1.2"/>
    </reaction>
</comment>
<feature type="transmembrane region" description="Helical" evidence="17">
    <location>
        <begin position="162"/>
        <end position="184"/>
    </location>
</feature>
<dbReference type="GO" id="GO:0048039">
    <property type="term" value="F:ubiquinone binding"/>
    <property type="evidence" value="ECO:0007669"/>
    <property type="project" value="TreeGrafter"/>
</dbReference>
<feature type="transmembrane region" description="Helical" evidence="17">
    <location>
        <begin position="7"/>
        <end position="29"/>
    </location>
</feature>
<evidence type="ECO:0000256" key="1">
    <source>
        <dbReference type="ARBA" id="ARBA00003257"/>
    </source>
</evidence>
<dbReference type="InterPro" id="IPR003918">
    <property type="entry name" value="NADH_UbQ_OxRdtase"/>
</dbReference>
<feature type="transmembrane region" description="Helical" evidence="17">
    <location>
        <begin position="295"/>
        <end position="313"/>
    </location>
</feature>
<name>A0A7L7T7E0_9CRUS</name>
<dbReference type="GO" id="GO:0015990">
    <property type="term" value="P:electron transport coupled proton transport"/>
    <property type="evidence" value="ECO:0007669"/>
    <property type="project" value="TreeGrafter"/>
</dbReference>
<evidence type="ECO:0000256" key="5">
    <source>
        <dbReference type="ARBA" id="ARBA00021006"/>
    </source>
</evidence>
<keyword evidence="10 17" id="KW-0249">Electron transport</keyword>
<feature type="transmembrane region" description="Helical" evidence="17">
    <location>
        <begin position="235"/>
        <end position="256"/>
    </location>
</feature>
<evidence type="ECO:0000256" key="2">
    <source>
        <dbReference type="ARBA" id="ARBA00004225"/>
    </source>
</evidence>
<dbReference type="GO" id="GO:0003954">
    <property type="term" value="F:NADH dehydrogenase activity"/>
    <property type="evidence" value="ECO:0007669"/>
    <property type="project" value="TreeGrafter"/>
</dbReference>
<evidence type="ECO:0000256" key="4">
    <source>
        <dbReference type="ARBA" id="ARBA00012944"/>
    </source>
</evidence>
<proteinExistence type="inferred from homology"/>
<comment type="function">
    <text evidence="17">Core subunit of the mitochondrial membrane respiratory chain NADH dehydrogenase (Complex I) which catalyzes electron transfer from NADH through the respiratory chain, using ubiquinone as an electron acceptor. Essential for the catalytic activity and assembly of complex I.</text>
</comment>
<dbReference type="EMBL" id="MT211951">
    <property type="protein sequence ID" value="QOC70578.1"/>
    <property type="molecule type" value="Genomic_DNA"/>
</dbReference>
<keyword evidence="11 17" id="KW-1133">Transmembrane helix</keyword>
<evidence type="ECO:0000256" key="11">
    <source>
        <dbReference type="ARBA" id="ARBA00022989"/>
    </source>
</evidence>
<evidence type="ECO:0000256" key="3">
    <source>
        <dbReference type="ARBA" id="ARBA00009025"/>
    </source>
</evidence>
<gene>
    <name evidence="20" type="primary">ND4</name>
</gene>
<dbReference type="GO" id="GO:0008137">
    <property type="term" value="F:NADH dehydrogenase (ubiquinone) activity"/>
    <property type="evidence" value="ECO:0007669"/>
    <property type="project" value="UniProtKB-UniRule"/>
</dbReference>
<feature type="domain" description="NADH:ubiquinone oxidoreductase chain 4 N-terminal" evidence="19">
    <location>
        <begin position="3"/>
        <end position="94"/>
    </location>
</feature>
<keyword evidence="9" id="KW-1278">Translocase</keyword>
<dbReference type="PRINTS" id="PR01437">
    <property type="entry name" value="NUOXDRDTASE4"/>
</dbReference>
<evidence type="ECO:0000256" key="15">
    <source>
        <dbReference type="ARBA" id="ARBA00023136"/>
    </source>
</evidence>
<evidence type="ECO:0000256" key="8">
    <source>
        <dbReference type="ARBA" id="ARBA00022692"/>
    </source>
</evidence>
<dbReference type="Pfam" id="PF00361">
    <property type="entry name" value="Proton_antipo_M"/>
    <property type="match status" value="1"/>
</dbReference>
<keyword evidence="8 17" id="KW-0812">Transmembrane</keyword>
<protein>
    <recommendedName>
        <fullName evidence="5 17">NADH-ubiquinone oxidoreductase chain 4</fullName>
        <ecNumber evidence="4 17">7.1.1.2</ecNumber>
    </recommendedName>
</protein>
<dbReference type="GO" id="GO:0031966">
    <property type="term" value="C:mitochondrial membrane"/>
    <property type="evidence" value="ECO:0007669"/>
    <property type="project" value="UniProtKB-SubCell"/>
</dbReference>
<dbReference type="AlphaFoldDB" id="A0A7L7T7E0"/>
<feature type="transmembrane region" description="Helical" evidence="17">
    <location>
        <begin position="79"/>
        <end position="98"/>
    </location>
</feature>
<evidence type="ECO:0000256" key="13">
    <source>
        <dbReference type="ARBA" id="ARBA00023075"/>
    </source>
</evidence>
<evidence type="ECO:0000256" key="14">
    <source>
        <dbReference type="ARBA" id="ARBA00023128"/>
    </source>
</evidence>
<evidence type="ECO:0000256" key="17">
    <source>
        <dbReference type="RuleBase" id="RU003297"/>
    </source>
</evidence>
<evidence type="ECO:0000256" key="16">
    <source>
        <dbReference type="ARBA" id="ARBA00049551"/>
    </source>
</evidence>
<keyword evidence="6 17" id="KW-0813">Transport</keyword>
<evidence type="ECO:0000313" key="20">
    <source>
        <dbReference type="EMBL" id="QOC70578.1"/>
    </source>
</evidence>
<keyword evidence="7 17" id="KW-0679">Respiratory chain</keyword>
<feature type="transmembrane region" description="Helical" evidence="17">
    <location>
        <begin position="263"/>
        <end position="283"/>
    </location>
</feature>
<dbReference type="CTD" id="4538"/>